<dbReference type="InterPro" id="IPR001611">
    <property type="entry name" value="Leu-rich_rpt"/>
</dbReference>
<protein>
    <recommendedName>
        <fullName evidence="6">LRRC37A/B like protein 1 C-terminal domain-containing protein</fullName>
    </recommendedName>
</protein>
<dbReference type="AlphaFoldDB" id="A0A7J8CZI9"/>
<feature type="region of interest" description="Disordered" evidence="3">
    <location>
        <begin position="468"/>
        <end position="504"/>
    </location>
</feature>
<dbReference type="InterPro" id="IPR015753">
    <property type="entry name" value="LRRC37"/>
</dbReference>
<keyword evidence="5" id="KW-0732">Signal</keyword>
<dbReference type="EMBL" id="JACASF010000019">
    <property type="protein sequence ID" value="KAF6416166.1"/>
    <property type="molecule type" value="Genomic_DNA"/>
</dbReference>
<dbReference type="Gene3D" id="3.80.10.10">
    <property type="entry name" value="Ribonuclease Inhibitor"/>
    <property type="match status" value="1"/>
</dbReference>
<evidence type="ECO:0000256" key="3">
    <source>
        <dbReference type="SAM" id="MobiDB-lite"/>
    </source>
</evidence>
<accession>A0A7J8CZI9</accession>
<keyword evidence="8" id="KW-1185">Reference proteome</keyword>
<keyword evidence="1" id="KW-0433">Leucine-rich repeat</keyword>
<feature type="chain" id="PRO_5029862873" description="LRRC37A/B like protein 1 C-terminal domain-containing protein" evidence="5">
    <location>
        <begin position="37"/>
        <end position="617"/>
    </location>
</feature>
<dbReference type="InterPro" id="IPR003591">
    <property type="entry name" value="Leu-rich_rpt_typical-subtyp"/>
</dbReference>
<reference evidence="7 8" key="1">
    <citation type="journal article" date="2020" name="Nature">
        <title>Six reference-quality genomes reveal evolution of bat adaptations.</title>
        <authorList>
            <person name="Jebb D."/>
            <person name="Huang Z."/>
            <person name="Pippel M."/>
            <person name="Hughes G.M."/>
            <person name="Lavrichenko K."/>
            <person name="Devanna P."/>
            <person name="Winkler S."/>
            <person name="Jermiin L.S."/>
            <person name="Skirmuntt E.C."/>
            <person name="Katzourakis A."/>
            <person name="Burkitt-Gray L."/>
            <person name="Ray D.A."/>
            <person name="Sullivan K.A.M."/>
            <person name="Roscito J.G."/>
            <person name="Kirilenko B.M."/>
            <person name="Davalos L.M."/>
            <person name="Corthals A.P."/>
            <person name="Power M.L."/>
            <person name="Jones G."/>
            <person name="Ransome R.D."/>
            <person name="Dechmann D.K.N."/>
            <person name="Locatelli A.G."/>
            <person name="Puechmaille S.J."/>
            <person name="Fedrigo O."/>
            <person name="Jarvis E.D."/>
            <person name="Hiller M."/>
            <person name="Vernes S.C."/>
            <person name="Myers E.W."/>
            <person name="Teeling E.C."/>
        </authorList>
    </citation>
    <scope>NUCLEOTIDE SEQUENCE [LARGE SCALE GENOMIC DNA]</scope>
    <source>
        <strain evidence="7">MMolMol1</strain>
        <tissue evidence="7">Muscle</tissue>
    </source>
</reference>
<feature type="transmembrane region" description="Helical" evidence="4">
    <location>
        <begin position="512"/>
        <end position="534"/>
    </location>
</feature>
<evidence type="ECO:0000313" key="8">
    <source>
        <dbReference type="Proteomes" id="UP000550707"/>
    </source>
</evidence>
<feature type="domain" description="LRRC37A/B like protein 1 C-terminal" evidence="6">
    <location>
        <begin position="452"/>
        <end position="536"/>
    </location>
</feature>
<comment type="caution">
    <text evidence="7">The sequence shown here is derived from an EMBL/GenBank/DDBJ whole genome shotgun (WGS) entry which is preliminary data.</text>
</comment>
<gene>
    <name evidence="7" type="ORF">HJG59_009462</name>
</gene>
<keyword evidence="4" id="KW-0472">Membrane</keyword>
<feature type="region of interest" description="Disordered" evidence="3">
    <location>
        <begin position="579"/>
        <end position="617"/>
    </location>
</feature>
<keyword evidence="4" id="KW-0812">Transmembrane</keyword>
<dbReference type="SMART" id="SM00369">
    <property type="entry name" value="LRR_TYP"/>
    <property type="match status" value="5"/>
</dbReference>
<evidence type="ECO:0000259" key="6">
    <source>
        <dbReference type="Pfam" id="PF14914"/>
    </source>
</evidence>
<dbReference type="PANTHER" id="PTHR23045">
    <property type="entry name" value="LEUCINE-RICH REPEAT-CONTAINING PROTEIN 37A"/>
    <property type="match status" value="1"/>
</dbReference>
<evidence type="ECO:0000313" key="7">
    <source>
        <dbReference type="EMBL" id="KAF6416166.1"/>
    </source>
</evidence>
<keyword evidence="2" id="KW-0677">Repeat</keyword>
<dbReference type="InterPro" id="IPR029423">
    <property type="entry name" value="LRRC37AB_C"/>
</dbReference>
<evidence type="ECO:0000256" key="1">
    <source>
        <dbReference type="ARBA" id="ARBA00022614"/>
    </source>
</evidence>
<dbReference type="Pfam" id="PF14914">
    <property type="entry name" value="LRRC37AB_C"/>
    <property type="match status" value="1"/>
</dbReference>
<dbReference type="InParanoid" id="A0A7J8CZI9"/>
<dbReference type="Pfam" id="PF13855">
    <property type="entry name" value="LRR_8"/>
    <property type="match status" value="1"/>
</dbReference>
<evidence type="ECO:0000256" key="2">
    <source>
        <dbReference type="ARBA" id="ARBA00022737"/>
    </source>
</evidence>
<feature type="signal peptide" evidence="5">
    <location>
        <begin position="1"/>
        <end position="36"/>
    </location>
</feature>
<dbReference type="Proteomes" id="UP000550707">
    <property type="component" value="Unassembled WGS sequence"/>
</dbReference>
<keyword evidence="4" id="KW-1133">Transmembrane helix</keyword>
<evidence type="ECO:0000256" key="4">
    <source>
        <dbReference type="SAM" id="Phobius"/>
    </source>
</evidence>
<dbReference type="PANTHER" id="PTHR23045:SF9">
    <property type="entry name" value="LEUCINE RICH REPEAT CONTAINING 37A-RELATED"/>
    <property type="match status" value="1"/>
</dbReference>
<dbReference type="InterPro" id="IPR032675">
    <property type="entry name" value="LRR_dom_sf"/>
</dbReference>
<evidence type="ECO:0000256" key="5">
    <source>
        <dbReference type="SAM" id="SignalP"/>
    </source>
</evidence>
<organism evidence="7 8">
    <name type="scientific">Molossus molossus</name>
    <name type="common">Pallas' mastiff bat</name>
    <name type="synonym">Vespertilio molossus</name>
    <dbReference type="NCBI Taxonomy" id="27622"/>
    <lineage>
        <taxon>Eukaryota</taxon>
        <taxon>Metazoa</taxon>
        <taxon>Chordata</taxon>
        <taxon>Craniata</taxon>
        <taxon>Vertebrata</taxon>
        <taxon>Euteleostomi</taxon>
        <taxon>Mammalia</taxon>
        <taxon>Eutheria</taxon>
        <taxon>Laurasiatheria</taxon>
        <taxon>Chiroptera</taxon>
        <taxon>Yangochiroptera</taxon>
        <taxon>Molossidae</taxon>
        <taxon>Molossus</taxon>
    </lineage>
</organism>
<proteinExistence type="predicted"/>
<dbReference type="SUPFAM" id="SSF52058">
    <property type="entry name" value="L domain-like"/>
    <property type="match status" value="1"/>
</dbReference>
<sequence length="617" mass="68644">MGRLLCLGPLPVMSGLHLWAPWLLFIWQLLWLQVQAAQPPEASTDIIAHPEVTAAPLVLNEARFPFVAVEPGIFITSLPQKTSEPSAGAMASPYTTKCITKVKPPYQQETSALLCFEVVATALQPTTAPPKPNEVTILFPQPVQAEQSPLSAGPVPVIITEHPEVSEIIPPMPGQRAYLDLCKLCTCSNRTLSCIGLSPEQKLRSVPVPQPSLYASTITVLNLQGNSISHIDKDTWKPYHLVEKLNISGNNLQEIHKESFAGLLSLQYLDVSCNEIKFIQRSAFESLPFLKYLNLGCNLIAKVSYGTFQAWHGMQFLHKLILNGNPLTTVQDPYLFNLPALKYLDIGKTQVSLTTVNKIIMKCPRLEKLILPKHLACCLCQFKIHIEAITETVKLNCENQCLANAACDEKLLIEGPFMKVINGRRNNNTELVIQPEVAQAMENVDRSGNFINLLMKLLREQQEVKVSKSEWDTPQWDTEQMNERTEGQGEQELQEPSELTKEEPGPDHINKLLIASPVIAVAAFFFVIFCFFLVCTGTKPRGSDESSLDQKKARSLWKRLLFSLKSMFEHLAAYIGKSVQDSSEESSYKSEGSVSVTATTRTYAEETPLEGGQENEA</sequence>
<name>A0A7J8CZI9_MOLMO</name>